<feature type="transmembrane region" description="Helical" evidence="5">
    <location>
        <begin position="186"/>
        <end position="210"/>
    </location>
</feature>
<comment type="subcellular location">
    <subcellularLocation>
        <location evidence="1">Membrane</location>
        <topology evidence="1">Multi-pass membrane protein</topology>
    </subcellularLocation>
</comment>
<evidence type="ECO:0000256" key="2">
    <source>
        <dbReference type="ARBA" id="ARBA00022692"/>
    </source>
</evidence>
<feature type="transmembrane region" description="Helical" evidence="5">
    <location>
        <begin position="112"/>
        <end position="133"/>
    </location>
</feature>
<protein>
    <submittedName>
        <fullName evidence="7">Epithelial membrane protein 2-like isoform X1</fullName>
    </submittedName>
</protein>
<sequence length="236" mass="26675">MAFDLGYEQEKKILVVMTGVSLLGLLLMLISVSTNYWLSIDLPDRYHNKSQTYYVERHSGLWRHCKTLLHDETGVNVTRVVCSNRDFSTDDDDPSAVIDVANEIKDFARTEAALAIIGIVIMALAIVFAVYSFQESRYMYKRLAGCVYLLAAACIFVCCEVLINSISTLKSDLLLMHRGFVYMCTYGYSFYLAWLSFGLVLLTGCAFMLLSKKRKGERAYTESEALANEPMQLGRI</sequence>
<organism evidence="6 7">
    <name type="scientific">Priapulus caudatus</name>
    <name type="common">Priapulid worm</name>
    <dbReference type="NCBI Taxonomy" id="37621"/>
    <lineage>
        <taxon>Eukaryota</taxon>
        <taxon>Metazoa</taxon>
        <taxon>Ecdysozoa</taxon>
        <taxon>Scalidophora</taxon>
        <taxon>Priapulida</taxon>
        <taxon>Priapulimorpha</taxon>
        <taxon>Priapulimorphida</taxon>
        <taxon>Priapulidae</taxon>
        <taxon>Priapulus</taxon>
    </lineage>
</organism>
<dbReference type="Gene3D" id="1.20.140.150">
    <property type="match status" value="1"/>
</dbReference>
<dbReference type="PANTHER" id="PTHR10671:SF82">
    <property type="entry name" value="GH19567P"/>
    <property type="match status" value="1"/>
</dbReference>
<dbReference type="PANTHER" id="PTHR10671">
    <property type="entry name" value="EPITHELIAL MEMBRANE PROTEIN-RELATED"/>
    <property type="match status" value="1"/>
</dbReference>
<keyword evidence="3 5" id="KW-1133">Transmembrane helix</keyword>
<feature type="transmembrane region" description="Helical" evidence="5">
    <location>
        <begin position="145"/>
        <end position="166"/>
    </location>
</feature>
<dbReference type="InterPro" id="IPR050579">
    <property type="entry name" value="PMP-22/EMP/MP20-like"/>
</dbReference>
<evidence type="ECO:0000256" key="1">
    <source>
        <dbReference type="ARBA" id="ARBA00004141"/>
    </source>
</evidence>
<keyword evidence="6" id="KW-1185">Reference proteome</keyword>
<evidence type="ECO:0000313" key="6">
    <source>
        <dbReference type="Proteomes" id="UP000695022"/>
    </source>
</evidence>
<dbReference type="Proteomes" id="UP000695022">
    <property type="component" value="Unplaced"/>
</dbReference>
<dbReference type="Pfam" id="PF13903">
    <property type="entry name" value="Claudin_2"/>
    <property type="match status" value="1"/>
</dbReference>
<dbReference type="RefSeq" id="XP_014664169.1">
    <property type="nucleotide sequence ID" value="XM_014808683.1"/>
</dbReference>
<evidence type="ECO:0000256" key="5">
    <source>
        <dbReference type="SAM" id="Phobius"/>
    </source>
</evidence>
<name>A0ABM1DW48_PRICU</name>
<dbReference type="GeneID" id="106806671"/>
<feature type="transmembrane region" description="Helical" evidence="5">
    <location>
        <begin position="12"/>
        <end position="38"/>
    </location>
</feature>
<evidence type="ECO:0000256" key="4">
    <source>
        <dbReference type="ARBA" id="ARBA00023136"/>
    </source>
</evidence>
<reference evidence="7" key="1">
    <citation type="submission" date="2025-08" db="UniProtKB">
        <authorList>
            <consortium name="RefSeq"/>
        </authorList>
    </citation>
    <scope>IDENTIFICATION</scope>
</reference>
<gene>
    <name evidence="7" type="primary">LOC106806671</name>
</gene>
<evidence type="ECO:0000256" key="3">
    <source>
        <dbReference type="ARBA" id="ARBA00022989"/>
    </source>
</evidence>
<evidence type="ECO:0000313" key="7">
    <source>
        <dbReference type="RefSeq" id="XP_014664169.1"/>
    </source>
</evidence>
<accession>A0ABM1DW48</accession>
<dbReference type="InterPro" id="IPR004031">
    <property type="entry name" value="PMP22/EMP/MP20/Claudin"/>
</dbReference>
<keyword evidence="4 5" id="KW-0472">Membrane</keyword>
<keyword evidence="2 5" id="KW-0812">Transmembrane</keyword>
<proteinExistence type="predicted"/>